<evidence type="ECO:0000313" key="2">
    <source>
        <dbReference type="EMBL" id="WLR42436.1"/>
    </source>
</evidence>
<keyword evidence="1" id="KW-0732">Signal</keyword>
<dbReference type="NCBIfam" id="TIGR04088">
    <property type="entry name" value="cognate_SipW"/>
    <property type="match status" value="1"/>
</dbReference>
<gene>
    <name evidence="2" type="ORF">LC087_17310</name>
</gene>
<evidence type="ECO:0000256" key="1">
    <source>
        <dbReference type="SAM" id="SignalP"/>
    </source>
</evidence>
<keyword evidence="3" id="KW-1185">Reference proteome</keyword>
<dbReference type="Pfam" id="PF12389">
    <property type="entry name" value="Peptidase_M73"/>
    <property type="match status" value="1"/>
</dbReference>
<dbReference type="Proteomes" id="UP001197974">
    <property type="component" value="Chromosome"/>
</dbReference>
<evidence type="ECO:0000313" key="3">
    <source>
        <dbReference type="Proteomes" id="UP001197974"/>
    </source>
</evidence>
<protein>
    <submittedName>
        <fullName evidence="2">CalY family protein</fullName>
    </submittedName>
</protein>
<dbReference type="InterPro" id="IPR022121">
    <property type="entry name" value="Peptidase_M73_camelysin"/>
</dbReference>
<name>A0ABY9JXP9_9BACI</name>
<feature type="chain" id="PRO_5045387661" evidence="1">
    <location>
        <begin position="28"/>
        <end position="198"/>
    </location>
</feature>
<reference evidence="2 3" key="1">
    <citation type="submission" date="2023-06" db="EMBL/GenBank/DDBJ databases">
        <title>Five Gram-positive bacteria isolated from mangrove sediments in Shenzhen, Guangdong, China.</title>
        <authorList>
            <person name="Yu S."/>
            <person name="Zheng W."/>
            <person name="Huang Y."/>
        </authorList>
    </citation>
    <scope>NUCLEOTIDE SEQUENCE [LARGE SCALE GENOMIC DNA]</scope>
    <source>
        <strain evidence="2 3">SaN35-3</strain>
    </source>
</reference>
<proteinExistence type="predicted"/>
<feature type="signal peptide" evidence="1">
    <location>
        <begin position="1"/>
        <end position="27"/>
    </location>
</feature>
<sequence length="198" mass="21740">MGLKKKLGLGVASAALGLSLVGGGTFAYFNDTTEVNGSFAAGTLDLNAQPTTIIDVKNIKPGDWMNRAFELKNDGTLDIDQIKLYTDYKVIDAEGNNAGEDFGDHIRVNFLHNWDKADTPIFFTTLSELKEMDETELYEKVFVPWLGTFGGYLAAGTSDTLLVQFEFVDNGKDQNKFQGDSLELTWTFEGMQGPGEAK</sequence>
<organism evidence="2 3">
    <name type="scientific">Bacillus carboniphilus</name>
    <dbReference type="NCBI Taxonomy" id="86663"/>
    <lineage>
        <taxon>Bacteria</taxon>
        <taxon>Bacillati</taxon>
        <taxon>Bacillota</taxon>
        <taxon>Bacilli</taxon>
        <taxon>Bacillales</taxon>
        <taxon>Bacillaceae</taxon>
        <taxon>Bacillus</taxon>
    </lineage>
</organism>
<dbReference type="RefSeq" id="WP_226540883.1">
    <property type="nucleotide sequence ID" value="NZ_CP129013.1"/>
</dbReference>
<dbReference type="EMBL" id="CP129013">
    <property type="protein sequence ID" value="WLR42436.1"/>
    <property type="molecule type" value="Genomic_DNA"/>
</dbReference>
<accession>A0ABY9JXP9</accession>
<dbReference type="InterPro" id="IPR023833">
    <property type="entry name" value="Signal_pept_SipW-depend-type"/>
</dbReference>